<evidence type="ECO:0000313" key="2">
    <source>
        <dbReference type="EMBL" id="KER24980.1"/>
    </source>
</evidence>
<reference evidence="2 3" key="1">
    <citation type="submission" date="2013-11" db="EMBL/GenBank/DDBJ databases">
        <title>Opisthorchis viverrini - life in the bile duct.</title>
        <authorList>
            <person name="Young N.D."/>
            <person name="Nagarajan N."/>
            <person name="Lin S.J."/>
            <person name="Korhonen P.K."/>
            <person name="Jex A.R."/>
            <person name="Hall R.S."/>
            <person name="Safavi-Hemami H."/>
            <person name="Kaewkong W."/>
            <person name="Bertrand D."/>
            <person name="Gao S."/>
            <person name="Seet Q."/>
            <person name="Wongkham S."/>
            <person name="Teh B.T."/>
            <person name="Wongkham C."/>
            <person name="Intapan P.M."/>
            <person name="Maleewong W."/>
            <person name="Yang X."/>
            <person name="Hu M."/>
            <person name="Wang Z."/>
            <person name="Hofmann A."/>
            <person name="Sternberg P.W."/>
            <person name="Tan P."/>
            <person name="Wang J."/>
            <person name="Gasser R.B."/>
        </authorList>
    </citation>
    <scope>NUCLEOTIDE SEQUENCE [LARGE SCALE GENOMIC DNA]</scope>
</reference>
<dbReference type="Proteomes" id="UP000054324">
    <property type="component" value="Unassembled WGS sequence"/>
</dbReference>
<dbReference type="AlphaFoldDB" id="A0A074ZNS1"/>
<name>A0A074ZNS1_OPIVI</name>
<sequence length="148" mass="16274">MYSPDRNQIDFFQPPTSLDSPLTVLDLCTNLSPPACSGQLPTPYPQIIGERNCGSYNHCTTSSRLLQLMLLMIQSSHQSDTEEHHGAEIYTNFTLSETPIRNRTSMPPEGSTKAGIPPGCPSLDRGGREADVGLEPRTFQSINSRSNH</sequence>
<feature type="compositionally biased region" description="Polar residues" evidence="1">
    <location>
        <begin position="92"/>
        <end position="105"/>
    </location>
</feature>
<gene>
    <name evidence="2" type="ORF">T265_07487</name>
</gene>
<accession>A0A074ZNS1</accession>
<protein>
    <submittedName>
        <fullName evidence="2">Uncharacterized protein</fullName>
    </submittedName>
</protein>
<feature type="compositionally biased region" description="Polar residues" evidence="1">
    <location>
        <begin position="138"/>
        <end position="148"/>
    </location>
</feature>
<dbReference type="CTD" id="20321666"/>
<evidence type="ECO:0000313" key="3">
    <source>
        <dbReference type="Proteomes" id="UP000054324"/>
    </source>
</evidence>
<proteinExistence type="predicted"/>
<dbReference type="OrthoDB" id="2120021at2759"/>
<dbReference type="GeneID" id="20321666"/>
<keyword evidence="3" id="KW-1185">Reference proteome</keyword>
<dbReference type="KEGG" id="ovi:T265_07487"/>
<feature type="region of interest" description="Disordered" evidence="1">
    <location>
        <begin position="92"/>
        <end position="148"/>
    </location>
</feature>
<evidence type="ECO:0000256" key="1">
    <source>
        <dbReference type="SAM" id="MobiDB-lite"/>
    </source>
</evidence>
<dbReference type="RefSeq" id="XP_009171284.1">
    <property type="nucleotide sequence ID" value="XM_009173020.1"/>
</dbReference>
<organism evidence="2 3">
    <name type="scientific">Opisthorchis viverrini</name>
    <name type="common">Southeast Asian liver fluke</name>
    <dbReference type="NCBI Taxonomy" id="6198"/>
    <lineage>
        <taxon>Eukaryota</taxon>
        <taxon>Metazoa</taxon>
        <taxon>Spiralia</taxon>
        <taxon>Lophotrochozoa</taxon>
        <taxon>Platyhelminthes</taxon>
        <taxon>Trematoda</taxon>
        <taxon>Digenea</taxon>
        <taxon>Opisthorchiida</taxon>
        <taxon>Opisthorchiata</taxon>
        <taxon>Opisthorchiidae</taxon>
        <taxon>Opisthorchis</taxon>
    </lineage>
</organism>
<dbReference type="EMBL" id="KL596791">
    <property type="protein sequence ID" value="KER24980.1"/>
    <property type="molecule type" value="Genomic_DNA"/>
</dbReference>